<keyword evidence="14 18" id="KW-0472">Membrane</keyword>
<dbReference type="Proteomes" id="UP001500540">
    <property type="component" value="Unassembled WGS sequence"/>
</dbReference>
<organism evidence="21 22">
    <name type="scientific">Microbacterium kribbense</name>
    <dbReference type="NCBI Taxonomy" id="433645"/>
    <lineage>
        <taxon>Bacteria</taxon>
        <taxon>Bacillati</taxon>
        <taxon>Actinomycetota</taxon>
        <taxon>Actinomycetes</taxon>
        <taxon>Micrococcales</taxon>
        <taxon>Microbacteriaceae</taxon>
        <taxon>Microbacterium</taxon>
    </lineage>
</organism>
<keyword evidence="13 18" id="KW-1133">Transmembrane helix</keyword>
<keyword evidence="6" id="KW-1003">Cell membrane</keyword>
<evidence type="ECO:0000256" key="2">
    <source>
        <dbReference type="ARBA" id="ARBA00006683"/>
    </source>
</evidence>
<dbReference type="Pfam" id="PF02706">
    <property type="entry name" value="Wzz"/>
    <property type="match status" value="1"/>
</dbReference>
<keyword evidence="11" id="KW-0418">Kinase</keyword>
<evidence type="ECO:0000256" key="1">
    <source>
        <dbReference type="ARBA" id="ARBA00004429"/>
    </source>
</evidence>
<comment type="similarity">
    <text evidence="4">Belongs to the etk/wzc family.</text>
</comment>
<evidence type="ECO:0000256" key="17">
    <source>
        <dbReference type="SAM" id="MobiDB-lite"/>
    </source>
</evidence>
<feature type="compositionally biased region" description="Low complexity" evidence="17">
    <location>
        <begin position="549"/>
        <end position="582"/>
    </location>
</feature>
<keyword evidence="22" id="KW-1185">Reference proteome</keyword>
<dbReference type="InterPro" id="IPR003856">
    <property type="entry name" value="LPS_length_determ_N"/>
</dbReference>
<dbReference type="PANTHER" id="PTHR32309:SF13">
    <property type="entry name" value="FERRIC ENTEROBACTIN TRANSPORT PROTEIN FEPE"/>
    <property type="match status" value="1"/>
</dbReference>
<dbReference type="InterPro" id="IPR025669">
    <property type="entry name" value="AAA_dom"/>
</dbReference>
<name>A0ABP7GFV8_9MICO</name>
<evidence type="ECO:0000256" key="3">
    <source>
        <dbReference type="ARBA" id="ARBA00007316"/>
    </source>
</evidence>
<proteinExistence type="inferred from homology"/>
<evidence type="ECO:0000256" key="9">
    <source>
        <dbReference type="ARBA" id="ARBA00022692"/>
    </source>
</evidence>
<gene>
    <name evidence="21" type="ORF">GCM10022240_14680</name>
</gene>
<keyword evidence="15" id="KW-0829">Tyrosine-protein kinase</keyword>
<evidence type="ECO:0000256" key="15">
    <source>
        <dbReference type="ARBA" id="ARBA00023137"/>
    </source>
</evidence>
<dbReference type="NCBIfam" id="TIGR01007">
    <property type="entry name" value="eps_fam"/>
    <property type="match status" value="1"/>
</dbReference>
<evidence type="ECO:0000256" key="6">
    <source>
        <dbReference type="ARBA" id="ARBA00022475"/>
    </source>
</evidence>
<keyword evidence="7" id="KW-0997">Cell inner membrane</keyword>
<dbReference type="PANTHER" id="PTHR32309">
    <property type="entry name" value="TYROSINE-PROTEIN KINASE"/>
    <property type="match status" value="1"/>
</dbReference>
<evidence type="ECO:0000256" key="14">
    <source>
        <dbReference type="ARBA" id="ARBA00023136"/>
    </source>
</evidence>
<evidence type="ECO:0000256" key="7">
    <source>
        <dbReference type="ARBA" id="ARBA00022519"/>
    </source>
</evidence>
<dbReference type="Gene3D" id="3.40.50.300">
    <property type="entry name" value="P-loop containing nucleotide triphosphate hydrolases"/>
    <property type="match status" value="1"/>
</dbReference>
<protein>
    <recommendedName>
        <fullName evidence="5">non-specific protein-tyrosine kinase</fullName>
        <ecNumber evidence="5">2.7.10.2</ecNumber>
    </recommendedName>
</protein>
<feature type="region of interest" description="Disordered" evidence="17">
    <location>
        <begin position="528"/>
        <end position="646"/>
    </location>
</feature>
<feature type="compositionally biased region" description="Basic residues" evidence="17">
    <location>
        <begin position="461"/>
        <end position="471"/>
    </location>
</feature>
<comment type="catalytic activity">
    <reaction evidence="16">
        <text>L-tyrosyl-[protein] + ATP = O-phospho-L-tyrosyl-[protein] + ADP + H(+)</text>
        <dbReference type="Rhea" id="RHEA:10596"/>
        <dbReference type="Rhea" id="RHEA-COMP:10136"/>
        <dbReference type="Rhea" id="RHEA-COMP:20101"/>
        <dbReference type="ChEBI" id="CHEBI:15378"/>
        <dbReference type="ChEBI" id="CHEBI:30616"/>
        <dbReference type="ChEBI" id="CHEBI:46858"/>
        <dbReference type="ChEBI" id="CHEBI:61978"/>
        <dbReference type="ChEBI" id="CHEBI:456216"/>
        <dbReference type="EC" id="2.7.10.2"/>
    </reaction>
</comment>
<evidence type="ECO:0000259" key="19">
    <source>
        <dbReference type="Pfam" id="PF02706"/>
    </source>
</evidence>
<feature type="transmembrane region" description="Helical" evidence="18">
    <location>
        <begin position="12"/>
        <end position="33"/>
    </location>
</feature>
<dbReference type="InterPro" id="IPR027417">
    <property type="entry name" value="P-loop_NTPase"/>
</dbReference>
<feature type="domain" description="AAA" evidence="20">
    <location>
        <begin position="273"/>
        <end position="401"/>
    </location>
</feature>
<accession>A0ABP7GFV8</accession>
<dbReference type="EC" id="2.7.10.2" evidence="5"/>
<keyword evidence="10" id="KW-0547">Nucleotide-binding</keyword>
<keyword evidence="8" id="KW-0808">Transferase</keyword>
<dbReference type="InterPro" id="IPR005702">
    <property type="entry name" value="Wzc-like_C"/>
</dbReference>
<evidence type="ECO:0000256" key="16">
    <source>
        <dbReference type="ARBA" id="ARBA00051245"/>
    </source>
</evidence>
<evidence type="ECO:0000256" key="11">
    <source>
        <dbReference type="ARBA" id="ARBA00022777"/>
    </source>
</evidence>
<keyword evidence="9 18" id="KW-0812">Transmembrane</keyword>
<comment type="subcellular location">
    <subcellularLocation>
        <location evidence="1">Cell inner membrane</location>
        <topology evidence="1">Multi-pass membrane protein</topology>
    </subcellularLocation>
</comment>
<evidence type="ECO:0000313" key="21">
    <source>
        <dbReference type="EMBL" id="GAA3763350.1"/>
    </source>
</evidence>
<evidence type="ECO:0000256" key="8">
    <source>
        <dbReference type="ARBA" id="ARBA00022679"/>
    </source>
</evidence>
<dbReference type="Pfam" id="PF13614">
    <property type="entry name" value="AAA_31"/>
    <property type="match status" value="1"/>
</dbReference>
<evidence type="ECO:0000256" key="13">
    <source>
        <dbReference type="ARBA" id="ARBA00022989"/>
    </source>
</evidence>
<comment type="caution">
    <text evidence="21">The sequence shown here is derived from an EMBL/GenBank/DDBJ whole genome shotgun (WGS) entry which is preliminary data.</text>
</comment>
<feature type="domain" description="Polysaccharide chain length determinant N-terminal" evidence="19">
    <location>
        <begin position="2"/>
        <end position="89"/>
    </location>
</feature>
<evidence type="ECO:0000256" key="5">
    <source>
        <dbReference type="ARBA" id="ARBA00011903"/>
    </source>
</evidence>
<feature type="compositionally biased region" description="Low complexity" evidence="17">
    <location>
        <begin position="494"/>
        <end position="513"/>
    </location>
</feature>
<comment type="similarity">
    <text evidence="3">Belongs to the CpsD/CapB family.</text>
</comment>
<dbReference type="EMBL" id="BAABAF010000005">
    <property type="protein sequence ID" value="GAA3763350.1"/>
    <property type="molecule type" value="Genomic_DNA"/>
</dbReference>
<sequence length="646" mass="67886">MELTDYIRILRKNWIAIILITLLGLGSAAVFSLTRTPQFEASSTVFVSTQSDSSVQDLQQGNSFTLARVNTYTNLVSTPLVVAPVIEKLGLNTTADKLAEHIAVSSPLNTTLITITVTESNATQAADIANALGASLTTAVEKVESPNAGTQSLVRLTTVRDATAPLLPSSPNVPLNLALGLLVGLALGIGYAVLRTVLDTRLRTPRDVEQVTDAPIIGAIANDPKAPERPLIVHVDPLSPRAESFRTLRTNLQFLDMGGRSSFVVTSSMPSEGKSTTSINLAIALADAGKKVALLDTDLRKPKVAEYLGIEGGAGLTDVLIGRARVGDVMLPWGGRSLYVLPAGKIPPNPSELLGSDQMRTLLAVLERDFDVVLCDAPPLLPVTDGAILAKATSGAIIVVAAGRTNQHQLSGAIDSLETVGAKVAGITLTMVATRGPDAYYTYGYGYAHEETLRERKRLANARPGARRRGGATRAAVMPPQPSRAGRGAGHGTSAGAEGAATATPAPAAPAAARQRSAFDDLLTPLQADDTAAARPRRATQRTESPLTQRAEPPAQRAEPPVQRAEQPPAQQPAAQCVEPPQRAGQPAVPRAEQPTARRVGQPAAQPVEPAARRSDQLLTKRAEQPPAQRVTAPPVRVIPPDGTGR</sequence>
<dbReference type="CDD" id="cd05387">
    <property type="entry name" value="BY-kinase"/>
    <property type="match status" value="1"/>
</dbReference>
<keyword evidence="12" id="KW-0067">ATP-binding</keyword>
<dbReference type="SUPFAM" id="SSF52540">
    <property type="entry name" value="P-loop containing nucleoside triphosphate hydrolases"/>
    <property type="match status" value="1"/>
</dbReference>
<evidence type="ECO:0000259" key="20">
    <source>
        <dbReference type="Pfam" id="PF13614"/>
    </source>
</evidence>
<evidence type="ECO:0000256" key="4">
    <source>
        <dbReference type="ARBA" id="ARBA00008883"/>
    </source>
</evidence>
<feature type="region of interest" description="Disordered" evidence="17">
    <location>
        <begin position="461"/>
        <end position="515"/>
    </location>
</feature>
<evidence type="ECO:0000256" key="10">
    <source>
        <dbReference type="ARBA" id="ARBA00022741"/>
    </source>
</evidence>
<evidence type="ECO:0000256" key="12">
    <source>
        <dbReference type="ARBA" id="ARBA00022840"/>
    </source>
</evidence>
<evidence type="ECO:0000313" key="22">
    <source>
        <dbReference type="Proteomes" id="UP001500540"/>
    </source>
</evidence>
<reference evidence="22" key="1">
    <citation type="journal article" date="2019" name="Int. J. Syst. Evol. Microbiol.">
        <title>The Global Catalogue of Microorganisms (GCM) 10K type strain sequencing project: providing services to taxonomists for standard genome sequencing and annotation.</title>
        <authorList>
            <consortium name="The Broad Institute Genomics Platform"/>
            <consortium name="The Broad Institute Genome Sequencing Center for Infectious Disease"/>
            <person name="Wu L."/>
            <person name="Ma J."/>
        </authorList>
    </citation>
    <scope>NUCLEOTIDE SEQUENCE [LARGE SCALE GENOMIC DNA]</scope>
    <source>
        <strain evidence="22">JCM 16950</strain>
    </source>
</reference>
<dbReference type="InterPro" id="IPR050445">
    <property type="entry name" value="Bact_polysacc_biosynth/exp"/>
</dbReference>
<feature type="compositionally biased region" description="Basic and acidic residues" evidence="17">
    <location>
        <begin position="611"/>
        <end position="624"/>
    </location>
</feature>
<evidence type="ECO:0000256" key="18">
    <source>
        <dbReference type="SAM" id="Phobius"/>
    </source>
</evidence>
<comment type="similarity">
    <text evidence="2">Belongs to the CpsC/CapA family.</text>
</comment>